<dbReference type="Proteomes" id="UP000249340">
    <property type="component" value="Chromosome"/>
</dbReference>
<dbReference type="Pfam" id="PF00583">
    <property type="entry name" value="Acetyltransf_1"/>
    <property type="match status" value="1"/>
</dbReference>
<dbReference type="SUPFAM" id="SSF55729">
    <property type="entry name" value="Acyl-CoA N-acyltransferases (Nat)"/>
    <property type="match status" value="1"/>
</dbReference>
<organism evidence="3 4">
    <name type="scientific">Peterkaempfera bronchialis</name>
    <dbReference type="NCBI Taxonomy" id="2126346"/>
    <lineage>
        <taxon>Bacteria</taxon>
        <taxon>Bacillati</taxon>
        <taxon>Actinomycetota</taxon>
        <taxon>Actinomycetes</taxon>
        <taxon>Kitasatosporales</taxon>
        <taxon>Streptomycetaceae</taxon>
        <taxon>Peterkaempfera</taxon>
    </lineage>
</organism>
<sequence length="205" mass="22990">MTAMTAQPTVTVTTWYLEQTSPDALRPSPAPPASVGLTVSRAEAAYPAFNRFLYTAVGGDWTWTDRLPWTHRQWEQYLNRDGMETWVAWVRSTPAGYLELSPTGPGEVEIAYFGLVPAFHGQRIGGHLLSLGLARAWDLADRWPALSPTRRIWVHTCDQDGPAALPNYESRGMTRYDTRTTQEPLTHPPGPWPHAYRDHPGSTPH</sequence>
<name>A0A345STR5_9ACTN</name>
<reference evidence="4" key="1">
    <citation type="submission" date="2018-07" db="EMBL/GenBank/DDBJ databases">
        <title>Streptacidiphilus bronchialis DSM 106435 chromosome.</title>
        <authorList>
            <person name="Batra D."/>
            <person name="Gulvik C.A."/>
        </authorList>
    </citation>
    <scope>NUCLEOTIDE SEQUENCE [LARGE SCALE GENOMIC DNA]</scope>
    <source>
        <strain evidence="4">DSM 106435</strain>
    </source>
</reference>
<dbReference type="KEGG" id="stri:C7M71_006340"/>
<accession>A0A345STR5</accession>
<evidence type="ECO:0000313" key="4">
    <source>
        <dbReference type="Proteomes" id="UP000249340"/>
    </source>
</evidence>
<evidence type="ECO:0000256" key="1">
    <source>
        <dbReference type="SAM" id="MobiDB-lite"/>
    </source>
</evidence>
<feature type="compositionally biased region" description="Basic and acidic residues" evidence="1">
    <location>
        <begin position="195"/>
        <end position="205"/>
    </location>
</feature>
<dbReference type="Gene3D" id="3.40.630.30">
    <property type="match status" value="1"/>
</dbReference>
<dbReference type="EMBL" id="CP031264">
    <property type="protein sequence ID" value="AXI77120.1"/>
    <property type="molecule type" value="Genomic_DNA"/>
</dbReference>
<dbReference type="PROSITE" id="PS51186">
    <property type="entry name" value="GNAT"/>
    <property type="match status" value="1"/>
</dbReference>
<evidence type="ECO:0000259" key="2">
    <source>
        <dbReference type="PROSITE" id="PS51186"/>
    </source>
</evidence>
<feature type="region of interest" description="Disordered" evidence="1">
    <location>
        <begin position="180"/>
        <end position="205"/>
    </location>
</feature>
<evidence type="ECO:0000313" key="3">
    <source>
        <dbReference type="EMBL" id="AXI77120.1"/>
    </source>
</evidence>
<dbReference type="CDD" id="cd04301">
    <property type="entry name" value="NAT_SF"/>
    <property type="match status" value="1"/>
</dbReference>
<dbReference type="AlphaFoldDB" id="A0A345STR5"/>
<gene>
    <name evidence="3" type="ORF">C7M71_006340</name>
</gene>
<feature type="domain" description="N-acetyltransferase" evidence="2">
    <location>
        <begin position="37"/>
        <end position="190"/>
    </location>
</feature>
<keyword evidence="3" id="KW-0808">Transferase</keyword>
<proteinExistence type="predicted"/>
<dbReference type="GO" id="GO:0016747">
    <property type="term" value="F:acyltransferase activity, transferring groups other than amino-acyl groups"/>
    <property type="evidence" value="ECO:0007669"/>
    <property type="project" value="InterPro"/>
</dbReference>
<keyword evidence="4" id="KW-1185">Reference proteome</keyword>
<dbReference type="InterPro" id="IPR000182">
    <property type="entry name" value="GNAT_dom"/>
</dbReference>
<dbReference type="OrthoDB" id="275336at2"/>
<protein>
    <submittedName>
        <fullName evidence="3">GNAT family N-acetyltransferase</fullName>
    </submittedName>
</protein>
<dbReference type="InterPro" id="IPR016181">
    <property type="entry name" value="Acyl_CoA_acyltransferase"/>
</dbReference>